<keyword evidence="3" id="KW-1185">Reference proteome</keyword>
<keyword evidence="1" id="KW-0732">Signal</keyword>
<accession>R8AU43</accession>
<feature type="signal peptide" evidence="1">
    <location>
        <begin position="1"/>
        <end position="21"/>
    </location>
</feature>
<feature type="chain" id="PRO_5004451519" evidence="1">
    <location>
        <begin position="22"/>
        <end position="314"/>
    </location>
</feature>
<dbReference type="STRING" id="703.SAMEA2665130_00745"/>
<dbReference type="Proteomes" id="UP000014012">
    <property type="component" value="Unassembled WGS sequence"/>
</dbReference>
<evidence type="ECO:0000313" key="3">
    <source>
        <dbReference type="Proteomes" id="UP000014012"/>
    </source>
</evidence>
<reference evidence="2 3" key="1">
    <citation type="journal article" date="2013" name="Genome Announc.">
        <title>Genome Sequence of Plesiomonas shigelloides Strain 302-73 (Serotype O1).</title>
        <authorList>
            <person name="Pique N."/>
            <person name="Aquilini E."/>
            <person name="Alioto T."/>
            <person name="Minana-Galbis D."/>
            <person name="Tomas J.M."/>
        </authorList>
    </citation>
    <scope>NUCLEOTIDE SEQUENCE [LARGE SCALE GENOMIC DNA]</scope>
    <source>
        <strain evidence="2 3">302-73</strain>
    </source>
</reference>
<protein>
    <submittedName>
        <fullName evidence="2">Uncharacterized protein</fullName>
    </submittedName>
</protein>
<dbReference type="AlphaFoldDB" id="R8AU43"/>
<evidence type="ECO:0000256" key="1">
    <source>
        <dbReference type="SAM" id="SignalP"/>
    </source>
</evidence>
<comment type="caution">
    <text evidence="2">The sequence shown here is derived from an EMBL/GenBank/DDBJ whole genome shotgun (WGS) entry which is preliminary data.</text>
</comment>
<gene>
    <name evidence="2" type="ORF">PLESHI_03406</name>
</gene>
<dbReference type="HOGENOM" id="CLU_890582_0_0_6"/>
<dbReference type="PATRIC" id="fig|1315976.3.peg.657"/>
<dbReference type="OrthoDB" id="8579419at2"/>
<organism evidence="2 3">
    <name type="scientific">Plesiomonas shigelloides 302-73</name>
    <dbReference type="NCBI Taxonomy" id="1315976"/>
    <lineage>
        <taxon>Bacteria</taxon>
        <taxon>Pseudomonadati</taxon>
        <taxon>Pseudomonadota</taxon>
        <taxon>Gammaproteobacteria</taxon>
        <taxon>Enterobacterales</taxon>
        <taxon>Enterobacteriaceae</taxon>
        <taxon>Plesiomonas</taxon>
    </lineage>
</organism>
<dbReference type="RefSeq" id="WP_010862315.1">
    <property type="nucleotide sequence ID" value="NZ_KB944507.1"/>
</dbReference>
<dbReference type="SUPFAM" id="SSF103515">
    <property type="entry name" value="Autotransporter"/>
    <property type="match status" value="1"/>
</dbReference>
<evidence type="ECO:0000313" key="2">
    <source>
        <dbReference type="EMBL" id="EON89843.1"/>
    </source>
</evidence>
<dbReference type="EMBL" id="AQQO01000025">
    <property type="protein sequence ID" value="EON89843.1"/>
    <property type="molecule type" value="Genomic_DNA"/>
</dbReference>
<dbReference type="InterPro" id="IPR036709">
    <property type="entry name" value="Autotransporte_beta_dom_sf"/>
</dbReference>
<name>R8AU43_PLESH</name>
<proteinExistence type="predicted"/>
<sequence length="314" mass="34861">MKIVRLLCVLVCLFPLARGYAQSLLQNDELVRKRINAAASLLSFTVVPDVTTSNLSVASGNVNDDDVGMRLTQFGGGATLSSDFPMYAEGTMGYSRYDPRFIVTSGEEVRSVPFRWNAFSAAGGLGWDFPLREHLVLRPILNISLGTVASDVLIGRLILENRTGRELAFLDGGSMSFYGYGGSLMLDYEFFSDAYDMDVEARYSNIRLEPFQKDDRAVAGGASAEQLNLYFRTRIPTGMHLFERPVRVVLESAHTEFLDEQRGVLGFDYLTSFGLGMEIDTSKYDIWISRTRLVARYITGDNTTGYSLGLAVSF</sequence>